<protein>
    <submittedName>
        <fullName evidence="1">Uncharacterized protein</fullName>
    </submittedName>
</protein>
<reference evidence="1" key="1">
    <citation type="journal article" date="2021" name="mSystems">
        <title>Bacteria and Archaea Synergistically Convert Glycine Betaine to Biogenic Methane in the Formosa Cold Seep of the South China Sea.</title>
        <authorList>
            <person name="Li L."/>
            <person name="Zhang W."/>
            <person name="Zhang S."/>
            <person name="Song L."/>
            <person name="Sun Q."/>
            <person name="Zhang H."/>
            <person name="Xiang H."/>
            <person name="Dong X."/>
        </authorList>
    </citation>
    <scope>NUCLEOTIDE SEQUENCE</scope>
    <source>
        <strain evidence="1">LLY</strain>
    </source>
</reference>
<comment type="caution">
    <text evidence="1">The sequence shown here is derived from an EMBL/GenBank/DDBJ whole genome shotgun (WGS) entry which is preliminary data.</text>
</comment>
<name>A0A9E4ZHL5_9EURY</name>
<accession>A0A9E4ZHL5</accession>
<dbReference type="AlphaFoldDB" id="A0A9E4ZHL5"/>
<proteinExistence type="predicted"/>
<sequence>MSEDITVRVAEANYRDAGKGIGGLKRELGLMREVIELSLRHPELSDKLGTEHPRME</sequence>
<evidence type="ECO:0000313" key="2">
    <source>
        <dbReference type="Proteomes" id="UP001056766"/>
    </source>
</evidence>
<keyword evidence="2" id="KW-1185">Reference proteome</keyword>
<gene>
    <name evidence="1" type="ORF">KDK67_11855</name>
</gene>
<evidence type="ECO:0000313" key="1">
    <source>
        <dbReference type="EMBL" id="MCM1987665.1"/>
    </source>
</evidence>
<dbReference type="Proteomes" id="UP001056766">
    <property type="component" value="Unassembled WGS sequence"/>
</dbReference>
<dbReference type="EMBL" id="JAGSOI010000063">
    <property type="protein sequence ID" value="MCM1987665.1"/>
    <property type="molecule type" value="Genomic_DNA"/>
</dbReference>
<organism evidence="1 2">
    <name type="scientific">Methanococcoides seepicolus</name>
    <dbReference type="NCBI Taxonomy" id="2828780"/>
    <lineage>
        <taxon>Archaea</taxon>
        <taxon>Methanobacteriati</taxon>
        <taxon>Methanobacteriota</taxon>
        <taxon>Stenosarchaea group</taxon>
        <taxon>Methanomicrobia</taxon>
        <taxon>Methanosarcinales</taxon>
        <taxon>Methanosarcinaceae</taxon>
        <taxon>Methanococcoides</taxon>
    </lineage>
</organism>
<dbReference type="RefSeq" id="WP_250869009.1">
    <property type="nucleotide sequence ID" value="NZ_JAGSOI010000063.1"/>
</dbReference>
<reference evidence="1" key="2">
    <citation type="submission" date="2021-04" db="EMBL/GenBank/DDBJ databases">
        <authorList>
            <person name="Dong X."/>
        </authorList>
    </citation>
    <scope>NUCLEOTIDE SEQUENCE</scope>
    <source>
        <strain evidence="1">LLY</strain>
    </source>
</reference>